<feature type="transmembrane region" description="Helical" evidence="1">
    <location>
        <begin position="360"/>
        <end position="380"/>
    </location>
</feature>
<name>A0ABS2L6N1_9MICO</name>
<organism evidence="2 3">
    <name type="scientific">Subtercola frigoramans</name>
    <dbReference type="NCBI Taxonomy" id="120298"/>
    <lineage>
        <taxon>Bacteria</taxon>
        <taxon>Bacillati</taxon>
        <taxon>Actinomycetota</taxon>
        <taxon>Actinomycetes</taxon>
        <taxon>Micrococcales</taxon>
        <taxon>Microbacteriaceae</taxon>
        <taxon>Subtercola</taxon>
    </lineage>
</organism>
<feature type="transmembrane region" description="Helical" evidence="1">
    <location>
        <begin position="266"/>
        <end position="286"/>
    </location>
</feature>
<feature type="transmembrane region" description="Helical" evidence="1">
    <location>
        <begin position="147"/>
        <end position="167"/>
    </location>
</feature>
<feature type="transmembrane region" description="Helical" evidence="1">
    <location>
        <begin position="417"/>
        <end position="441"/>
    </location>
</feature>
<keyword evidence="1" id="KW-1133">Transmembrane helix</keyword>
<evidence type="ECO:0000313" key="2">
    <source>
        <dbReference type="EMBL" id="MBM7472727.1"/>
    </source>
</evidence>
<accession>A0ABS2L6N1</accession>
<evidence type="ECO:0000313" key="3">
    <source>
        <dbReference type="Proteomes" id="UP000776164"/>
    </source>
</evidence>
<feature type="transmembrane region" description="Helical" evidence="1">
    <location>
        <begin position="179"/>
        <end position="212"/>
    </location>
</feature>
<dbReference type="Proteomes" id="UP000776164">
    <property type="component" value="Unassembled WGS sequence"/>
</dbReference>
<feature type="transmembrane region" description="Helical" evidence="1">
    <location>
        <begin position="318"/>
        <end position="340"/>
    </location>
</feature>
<feature type="transmembrane region" description="Helical" evidence="1">
    <location>
        <begin position="387"/>
        <end position="405"/>
    </location>
</feature>
<feature type="transmembrane region" description="Helical" evidence="1">
    <location>
        <begin position="224"/>
        <end position="254"/>
    </location>
</feature>
<evidence type="ECO:0000256" key="1">
    <source>
        <dbReference type="SAM" id="Phobius"/>
    </source>
</evidence>
<feature type="transmembrane region" description="Helical" evidence="1">
    <location>
        <begin position="292"/>
        <end position="311"/>
    </location>
</feature>
<sequence length="628" mass="67670">MTQTVTIDAAGVEDPEMIFARPLSLVRPALAVAAIVGAIVLHVGLQWSNLLQRTDFAWSSFRSYFAGDQLSYMSMVTNAADGRLANVEPFTNTGTNNYPHLYYYVIGTISRITGINPLQAWSVGGLAVQVVLIAAIATTLYVLTRRWWMPILAPLPFLLGTFAVYLQDGNWFTNLSSHAVLWGAFGVFFTLNGETAALSLGSIGMLVILSTFVRVDSVWKRRVLYSLGAACIGLAANVQTYGFLVCVYLAIFVVATYALVTAKRRWMIILSLVLVVAVFLLGPLVAGRLGPLAALAFGLAPALPGIVVLVLRVKLDAILPLVALVVAASPQVIGTVFGLLSKDPFLVYRVSSSKDLGVDWRGIVAALPILLPLLAIMAAGIHRRKPLWLAFPIGAIAAWALTATNDVWGANQEPYRFWLDMFCIVGFTTLPVGAMVAIDYLGARPLLTRRGFFPRRRAAQSTVATVLALTSVAVCGVVIFISSADFRAFNKDTVFHSLMNLNTPRLNALGELADEVPKTGHGLVSTDNCVDQLLLKISSDGGPIASFNAGMAWPALYAEVHQVAAEKDNGVLDLASTRAADVQWLLTDSACTPVDWGTEYAADLTKVDSREYTTGDATATVTLWALKR</sequence>
<evidence type="ECO:0008006" key="4">
    <source>
        <dbReference type="Google" id="ProtNLM"/>
    </source>
</evidence>
<gene>
    <name evidence="2" type="ORF">JOE66_002361</name>
</gene>
<feature type="transmembrane region" description="Helical" evidence="1">
    <location>
        <begin position="25"/>
        <end position="45"/>
    </location>
</feature>
<comment type="caution">
    <text evidence="2">The sequence shown here is derived from an EMBL/GenBank/DDBJ whole genome shotgun (WGS) entry which is preliminary data.</text>
</comment>
<feature type="transmembrane region" description="Helical" evidence="1">
    <location>
        <begin position="120"/>
        <end position="141"/>
    </location>
</feature>
<reference evidence="2 3" key="1">
    <citation type="submission" date="2021-01" db="EMBL/GenBank/DDBJ databases">
        <title>Sequencing the genomes of 1000 actinobacteria strains.</title>
        <authorList>
            <person name="Klenk H.-P."/>
        </authorList>
    </citation>
    <scope>NUCLEOTIDE SEQUENCE [LARGE SCALE GENOMIC DNA]</scope>
    <source>
        <strain evidence="2 3">DSM 13057</strain>
    </source>
</reference>
<keyword evidence="1" id="KW-0812">Transmembrane</keyword>
<protein>
    <recommendedName>
        <fullName evidence="4">Glycosyltransferase RgtA/B/C/D-like domain-containing protein</fullName>
    </recommendedName>
</protein>
<proteinExistence type="predicted"/>
<keyword evidence="1" id="KW-0472">Membrane</keyword>
<keyword evidence="3" id="KW-1185">Reference proteome</keyword>
<dbReference type="RefSeq" id="WP_205109698.1">
    <property type="nucleotide sequence ID" value="NZ_BAAAHT010000002.1"/>
</dbReference>
<dbReference type="EMBL" id="JAFBBU010000001">
    <property type="protein sequence ID" value="MBM7472727.1"/>
    <property type="molecule type" value="Genomic_DNA"/>
</dbReference>
<feature type="transmembrane region" description="Helical" evidence="1">
    <location>
        <begin position="462"/>
        <end position="481"/>
    </location>
</feature>